<reference evidence="3 4" key="1">
    <citation type="submission" date="2019-04" db="EMBL/GenBank/DDBJ databases">
        <title>Natronospirillum operosus gen. nov., sp. nov., a haloalkaliphilic satellite isolated from decaying biomass of laboratory culture of cyanobacterium Geitlerinema sp. and proposal of Natronospirillaceae fam. nov. and Saccharospirillaceae fam. nov.</title>
        <authorList>
            <person name="Kevbrin V."/>
            <person name="Boltyanskaya Y."/>
            <person name="Koziaeva V."/>
            <person name="Grouzdev D.S."/>
            <person name="Park M."/>
            <person name="Cho J."/>
        </authorList>
    </citation>
    <scope>NUCLEOTIDE SEQUENCE [LARGE SCALE GENOMIC DNA]</scope>
    <source>
        <strain evidence="3 4">G-116</strain>
    </source>
</reference>
<evidence type="ECO:0000256" key="1">
    <source>
        <dbReference type="ARBA" id="ARBA00006738"/>
    </source>
</evidence>
<dbReference type="Proteomes" id="UP000297475">
    <property type="component" value="Unassembled WGS sequence"/>
</dbReference>
<dbReference type="SUPFAM" id="SSF52980">
    <property type="entry name" value="Restriction endonuclease-like"/>
    <property type="match status" value="1"/>
</dbReference>
<organism evidence="3 4">
    <name type="scientific">Natronospirillum operosum</name>
    <dbReference type="NCBI Taxonomy" id="2759953"/>
    <lineage>
        <taxon>Bacteria</taxon>
        <taxon>Pseudomonadati</taxon>
        <taxon>Pseudomonadota</taxon>
        <taxon>Gammaproteobacteria</taxon>
        <taxon>Oceanospirillales</taxon>
        <taxon>Natronospirillaceae</taxon>
        <taxon>Natronospirillum</taxon>
    </lineage>
</organism>
<dbReference type="OrthoDB" id="9802516at2"/>
<protein>
    <recommendedName>
        <fullName evidence="2">UPF0102 protein E4656_11295</fullName>
    </recommendedName>
</protein>
<gene>
    <name evidence="3" type="ORF">E4656_11295</name>
</gene>
<dbReference type="InterPro" id="IPR003509">
    <property type="entry name" value="UPF0102_YraN-like"/>
</dbReference>
<dbReference type="RefSeq" id="WP_135483388.1">
    <property type="nucleotide sequence ID" value="NZ_SRMF01000004.1"/>
</dbReference>
<dbReference type="InterPro" id="IPR011856">
    <property type="entry name" value="tRNA_endonuc-like_dom_sf"/>
</dbReference>
<keyword evidence="4" id="KW-1185">Reference proteome</keyword>
<dbReference type="InterPro" id="IPR011335">
    <property type="entry name" value="Restrct_endonuc-II-like"/>
</dbReference>
<dbReference type="NCBIfam" id="TIGR00252">
    <property type="entry name" value="YraN family protein"/>
    <property type="match status" value="1"/>
</dbReference>
<dbReference type="PANTHER" id="PTHR34039:SF1">
    <property type="entry name" value="UPF0102 PROTEIN YRAN"/>
    <property type="match status" value="1"/>
</dbReference>
<dbReference type="GO" id="GO:0003676">
    <property type="term" value="F:nucleic acid binding"/>
    <property type="evidence" value="ECO:0007669"/>
    <property type="project" value="InterPro"/>
</dbReference>
<accession>A0A4Z0WEI3</accession>
<dbReference type="EMBL" id="SRMF01000004">
    <property type="protein sequence ID" value="TGG92716.1"/>
    <property type="molecule type" value="Genomic_DNA"/>
</dbReference>
<dbReference type="Gene3D" id="3.40.1350.10">
    <property type="match status" value="1"/>
</dbReference>
<dbReference type="Pfam" id="PF02021">
    <property type="entry name" value="UPF0102"/>
    <property type="match status" value="1"/>
</dbReference>
<dbReference type="NCBIfam" id="NF009150">
    <property type="entry name" value="PRK12497.1-3"/>
    <property type="match status" value="1"/>
</dbReference>
<sequence>MSVAIGNAAERRAAEYLQSQGLQLRDQQARCRQGELDLVLADGNCWVFVEVKARRSQQFGGGLAAVTASKQARLRSAANWYLSRHRATDQPCRFDVVEVNLQTDELTWIRNAF</sequence>
<evidence type="ECO:0000313" key="3">
    <source>
        <dbReference type="EMBL" id="TGG92716.1"/>
    </source>
</evidence>
<evidence type="ECO:0000313" key="4">
    <source>
        <dbReference type="Proteomes" id="UP000297475"/>
    </source>
</evidence>
<dbReference type="PANTHER" id="PTHR34039">
    <property type="entry name" value="UPF0102 PROTEIN YRAN"/>
    <property type="match status" value="1"/>
</dbReference>
<name>A0A4Z0WEI3_9GAMM</name>
<evidence type="ECO:0000256" key="2">
    <source>
        <dbReference type="HAMAP-Rule" id="MF_00048"/>
    </source>
</evidence>
<proteinExistence type="inferred from homology"/>
<dbReference type="AlphaFoldDB" id="A0A4Z0WEI3"/>
<comment type="similarity">
    <text evidence="1 2">Belongs to the UPF0102 family.</text>
</comment>
<comment type="caution">
    <text evidence="3">The sequence shown here is derived from an EMBL/GenBank/DDBJ whole genome shotgun (WGS) entry which is preliminary data.</text>
</comment>
<dbReference type="HAMAP" id="MF_00048">
    <property type="entry name" value="UPF0102"/>
    <property type="match status" value="1"/>
</dbReference>